<keyword evidence="2" id="KW-1185">Reference proteome</keyword>
<evidence type="ECO:0000313" key="1">
    <source>
        <dbReference type="EMBL" id="MBW0481643.1"/>
    </source>
</evidence>
<protein>
    <submittedName>
        <fullName evidence="1">Uncharacterized protein</fullName>
    </submittedName>
</protein>
<organism evidence="1 2">
    <name type="scientific">Austropuccinia psidii MF-1</name>
    <dbReference type="NCBI Taxonomy" id="1389203"/>
    <lineage>
        <taxon>Eukaryota</taxon>
        <taxon>Fungi</taxon>
        <taxon>Dikarya</taxon>
        <taxon>Basidiomycota</taxon>
        <taxon>Pucciniomycotina</taxon>
        <taxon>Pucciniomycetes</taxon>
        <taxon>Pucciniales</taxon>
        <taxon>Sphaerophragmiaceae</taxon>
        <taxon>Austropuccinia</taxon>
    </lineage>
</organism>
<reference evidence="1" key="1">
    <citation type="submission" date="2021-03" db="EMBL/GenBank/DDBJ databases">
        <title>Draft genome sequence of rust myrtle Austropuccinia psidii MF-1, a brazilian biotype.</title>
        <authorList>
            <person name="Quecine M.C."/>
            <person name="Pachon D.M.R."/>
            <person name="Bonatelli M.L."/>
            <person name="Correr F.H."/>
            <person name="Franceschini L.M."/>
            <person name="Leite T.F."/>
            <person name="Margarido G.R.A."/>
            <person name="Almeida C.A."/>
            <person name="Ferrarezi J.A."/>
            <person name="Labate C.A."/>
        </authorList>
    </citation>
    <scope>NUCLEOTIDE SEQUENCE</scope>
    <source>
        <strain evidence="1">MF-1</strain>
    </source>
</reference>
<name>A0A9Q3GVD2_9BASI</name>
<proteinExistence type="predicted"/>
<comment type="caution">
    <text evidence="1">The sequence shown here is derived from an EMBL/GenBank/DDBJ whole genome shotgun (WGS) entry which is preliminary data.</text>
</comment>
<evidence type="ECO:0000313" key="2">
    <source>
        <dbReference type="Proteomes" id="UP000765509"/>
    </source>
</evidence>
<sequence>MHPSSILNEQIEISTSQIMIKVEHPQSQQVSKDQLNERTQGTQRYQIASLSLLKAQNMLPSMVTLFLKLTGPAAELLPEGGIEPISNLMKWKATQNH</sequence>
<accession>A0A9Q3GVD2</accession>
<dbReference type="EMBL" id="AVOT02006463">
    <property type="protein sequence ID" value="MBW0481643.1"/>
    <property type="molecule type" value="Genomic_DNA"/>
</dbReference>
<dbReference type="AlphaFoldDB" id="A0A9Q3GVD2"/>
<dbReference type="Proteomes" id="UP000765509">
    <property type="component" value="Unassembled WGS sequence"/>
</dbReference>
<gene>
    <name evidence="1" type="ORF">O181_021358</name>
</gene>